<dbReference type="Proteomes" id="UP000325811">
    <property type="component" value="Chromosome I"/>
</dbReference>
<sequence length="65" mass="6838">MSGLYPRVYRGAVEFPITLQVAMHARALVADAQGLLCDAATRALDSDTTTVIPVCQISHPPSGPS</sequence>
<dbReference type="KEGG" id="pdio:PDMSB3_1452"/>
<accession>A0A5Q4Z669</accession>
<dbReference type="AlphaFoldDB" id="A0A5Q4Z669"/>
<reference evidence="1 2" key="1">
    <citation type="submission" date="2019-08" db="EMBL/GenBank/DDBJ databases">
        <authorList>
            <person name="Herpell B J."/>
        </authorList>
    </citation>
    <scope>NUCLEOTIDE SEQUENCE [LARGE SCALE GENOMIC DNA]</scope>
    <source>
        <strain evidence="2">Msb3</strain>
    </source>
</reference>
<gene>
    <name evidence="1" type="ORF">PDMSB3_1452</name>
</gene>
<proteinExistence type="predicted"/>
<evidence type="ECO:0000313" key="2">
    <source>
        <dbReference type="Proteomes" id="UP000325811"/>
    </source>
</evidence>
<organism evidence="1 2">
    <name type="scientific">Paraburkholderia dioscoreae</name>
    <dbReference type="NCBI Taxonomy" id="2604047"/>
    <lineage>
        <taxon>Bacteria</taxon>
        <taxon>Pseudomonadati</taxon>
        <taxon>Pseudomonadota</taxon>
        <taxon>Betaproteobacteria</taxon>
        <taxon>Burkholderiales</taxon>
        <taxon>Burkholderiaceae</taxon>
        <taxon>Paraburkholderia</taxon>
    </lineage>
</organism>
<evidence type="ECO:0000313" key="1">
    <source>
        <dbReference type="EMBL" id="VVD27909.1"/>
    </source>
</evidence>
<name>A0A5Q4Z669_9BURK</name>
<keyword evidence="2" id="KW-1185">Reference proteome</keyword>
<dbReference type="EMBL" id="LR699553">
    <property type="protein sequence ID" value="VVD27909.1"/>
    <property type="molecule type" value="Genomic_DNA"/>
</dbReference>
<protein>
    <submittedName>
        <fullName evidence="1">Uncharacterized protein</fullName>
    </submittedName>
</protein>